<dbReference type="PROSITE" id="PS51900">
    <property type="entry name" value="CB"/>
    <property type="match status" value="1"/>
</dbReference>
<evidence type="ECO:0000313" key="7">
    <source>
        <dbReference type="EMBL" id="OAH10874.1"/>
    </source>
</evidence>
<dbReference type="PANTHER" id="PTHR34605:SF4">
    <property type="entry name" value="DNA ADENINE METHYLTRANSFERASE"/>
    <property type="match status" value="1"/>
</dbReference>
<dbReference type="PATRIC" id="fig|1716141.3.peg.6010"/>
<keyword evidence="8" id="KW-1185">Reference proteome</keyword>
<feature type="domain" description="Tyr recombinase" evidence="5">
    <location>
        <begin position="158"/>
        <end position="373"/>
    </location>
</feature>
<keyword evidence="2" id="KW-0233">DNA recombination</keyword>
<dbReference type="InterPro" id="IPR011010">
    <property type="entry name" value="DNA_brk_join_enz"/>
</dbReference>
<feature type="compositionally biased region" description="Basic and acidic residues" evidence="4">
    <location>
        <begin position="377"/>
        <end position="389"/>
    </location>
</feature>
<dbReference type="Pfam" id="PF00589">
    <property type="entry name" value="Phage_integrase"/>
    <property type="match status" value="1"/>
</dbReference>
<gene>
    <name evidence="7" type="primary">xerC_5</name>
    <name evidence="7" type="ORF">STSP_57160</name>
</gene>
<dbReference type="EMBL" id="LOHS01000117">
    <property type="protein sequence ID" value="OAH10874.1"/>
    <property type="molecule type" value="Genomic_DNA"/>
</dbReference>
<name>A0A177HKW9_9ACTN</name>
<dbReference type="SUPFAM" id="SSF56349">
    <property type="entry name" value="DNA breaking-rejoining enzymes"/>
    <property type="match status" value="1"/>
</dbReference>
<dbReference type="InterPro" id="IPR013762">
    <property type="entry name" value="Integrase-like_cat_sf"/>
</dbReference>
<evidence type="ECO:0000256" key="2">
    <source>
        <dbReference type="ARBA" id="ARBA00023172"/>
    </source>
</evidence>
<evidence type="ECO:0000259" key="5">
    <source>
        <dbReference type="PROSITE" id="PS51898"/>
    </source>
</evidence>
<evidence type="ECO:0000313" key="8">
    <source>
        <dbReference type="Proteomes" id="UP000077381"/>
    </source>
</evidence>
<dbReference type="GO" id="GO:0015074">
    <property type="term" value="P:DNA integration"/>
    <property type="evidence" value="ECO:0007669"/>
    <property type="project" value="InterPro"/>
</dbReference>
<organism evidence="7 8">
    <name type="scientific">Streptomyces jeddahensis</name>
    <dbReference type="NCBI Taxonomy" id="1716141"/>
    <lineage>
        <taxon>Bacteria</taxon>
        <taxon>Bacillati</taxon>
        <taxon>Actinomycetota</taxon>
        <taxon>Actinomycetes</taxon>
        <taxon>Kitasatosporales</taxon>
        <taxon>Streptomycetaceae</taxon>
        <taxon>Streptomyces</taxon>
    </lineage>
</organism>
<dbReference type="Proteomes" id="UP000077381">
    <property type="component" value="Unassembled WGS sequence"/>
</dbReference>
<dbReference type="InterPro" id="IPR052925">
    <property type="entry name" value="Phage_Integrase-like_Recomb"/>
</dbReference>
<dbReference type="Gene3D" id="1.10.150.130">
    <property type="match status" value="1"/>
</dbReference>
<protein>
    <submittedName>
        <fullName evidence="7">Tyrosine recombinase XerC</fullName>
    </submittedName>
</protein>
<dbReference type="InterPro" id="IPR002104">
    <property type="entry name" value="Integrase_catalytic"/>
</dbReference>
<dbReference type="PROSITE" id="PS51898">
    <property type="entry name" value="TYR_RECOMBINASE"/>
    <property type="match status" value="1"/>
</dbReference>
<sequence>MEAFVSTEDEPDEVVDAELVPGDSHLPVIRHQTPLVPDADPDAWLPPEAAQDVADGIAQATRDAYELHFTQFAKWCAMEGRRHLPAAGDSVTAYVSHLTRTPREKTGKPYSPSTLDSVIAAIRTVHRDRKLPVPETKGARQVVTGYRERLALAKDAASRPNKASPAKRDVLRRAVRTLDRTTLAGRRDAALMLLGHACATRGGELVHLDIESLTPDDEGRGFTARLYRRKLKKWQDVGVFYDEDEELCPVRATYDLIDALELEGHTTGPLFLRMDRWGYLAPPMQREGKTIGDPTGRMTAEAASDIVERAMARAGQPGRWRSHSLRRGFVNSAREAGVDIVDIGRHGGWADGSKALIGYIEEADAFSDSNPLAQINEAERRKRGAHDQH</sequence>
<dbReference type="STRING" id="1716141.STSP_57160"/>
<evidence type="ECO:0000256" key="3">
    <source>
        <dbReference type="PROSITE-ProRule" id="PRU01248"/>
    </source>
</evidence>
<reference evidence="7 8" key="1">
    <citation type="submission" date="2015-12" db="EMBL/GenBank/DDBJ databases">
        <title>Genome sequence of Streptomyces sp. G25.</title>
        <authorList>
            <person name="Poehlein A."/>
            <person name="Roettig A."/>
            <person name="Hiessl S."/>
            <person name="Hauschild P."/>
            <person name="Schauer J."/>
            <person name="Madkour M.H."/>
            <person name="Al-Ansari A.M."/>
            <person name="Almakishah N.H."/>
            <person name="Steinbuechel A."/>
            <person name="Daniel R."/>
        </authorList>
    </citation>
    <scope>NUCLEOTIDE SEQUENCE [LARGE SCALE GENOMIC DNA]</scope>
    <source>
        <strain evidence="8">G25(2015)</strain>
    </source>
</reference>
<dbReference type="SUPFAM" id="SSF47823">
    <property type="entry name" value="lambda integrase-like, N-terminal domain"/>
    <property type="match status" value="1"/>
</dbReference>
<dbReference type="Gene3D" id="1.10.443.10">
    <property type="entry name" value="Intergrase catalytic core"/>
    <property type="match status" value="1"/>
</dbReference>
<comment type="caution">
    <text evidence="7">The sequence shown here is derived from an EMBL/GenBank/DDBJ whole genome shotgun (WGS) entry which is preliminary data.</text>
</comment>
<dbReference type="AlphaFoldDB" id="A0A177HKW9"/>
<dbReference type="PANTHER" id="PTHR34605">
    <property type="entry name" value="PHAGE_INTEGRASE DOMAIN-CONTAINING PROTEIN"/>
    <property type="match status" value="1"/>
</dbReference>
<evidence type="ECO:0000259" key="6">
    <source>
        <dbReference type="PROSITE" id="PS51900"/>
    </source>
</evidence>
<dbReference type="GO" id="GO:0006310">
    <property type="term" value="P:DNA recombination"/>
    <property type="evidence" value="ECO:0007669"/>
    <property type="project" value="UniProtKB-KW"/>
</dbReference>
<evidence type="ECO:0000256" key="4">
    <source>
        <dbReference type="SAM" id="MobiDB-lite"/>
    </source>
</evidence>
<feature type="domain" description="Core-binding (CB)" evidence="6">
    <location>
        <begin position="44"/>
        <end position="130"/>
    </location>
</feature>
<dbReference type="GO" id="GO:0003677">
    <property type="term" value="F:DNA binding"/>
    <property type="evidence" value="ECO:0007669"/>
    <property type="project" value="UniProtKB-UniRule"/>
</dbReference>
<keyword evidence="1 3" id="KW-0238">DNA-binding</keyword>
<dbReference type="InterPro" id="IPR010998">
    <property type="entry name" value="Integrase_recombinase_N"/>
</dbReference>
<dbReference type="InterPro" id="IPR044068">
    <property type="entry name" value="CB"/>
</dbReference>
<feature type="region of interest" description="Disordered" evidence="4">
    <location>
        <begin position="370"/>
        <end position="389"/>
    </location>
</feature>
<proteinExistence type="predicted"/>
<evidence type="ECO:0000256" key="1">
    <source>
        <dbReference type="ARBA" id="ARBA00023125"/>
    </source>
</evidence>
<accession>A0A177HKW9</accession>